<evidence type="ECO:0000256" key="1">
    <source>
        <dbReference type="ARBA" id="ARBA00006987"/>
    </source>
</evidence>
<dbReference type="PIRSF" id="PIRSF017082">
    <property type="entry name" value="YflP"/>
    <property type="match status" value="1"/>
</dbReference>
<evidence type="ECO:0000256" key="2">
    <source>
        <dbReference type="SAM" id="SignalP"/>
    </source>
</evidence>
<dbReference type="SUPFAM" id="SSF53850">
    <property type="entry name" value="Periplasmic binding protein-like II"/>
    <property type="match status" value="1"/>
</dbReference>
<gene>
    <name evidence="3" type="ORF">CLV63_102171</name>
</gene>
<dbReference type="AlphaFoldDB" id="A0A2P8DS79"/>
<reference evidence="3 4" key="1">
    <citation type="submission" date="2018-03" db="EMBL/GenBank/DDBJ databases">
        <title>Genomic Encyclopedia of Archaeal and Bacterial Type Strains, Phase II (KMG-II): from individual species to whole genera.</title>
        <authorList>
            <person name="Goeker M."/>
        </authorList>
    </citation>
    <scope>NUCLEOTIDE SEQUENCE [LARGE SCALE GENOMIC DNA]</scope>
    <source>
        <strain evidence="3 4">DSM 45312</strain>
    </source>
</reference>
<dbReference type="OrthoDB" id="9780943at2"/>
<accession>A0A2P8DS79</accession>
<dbReference type="CDD" id="cd07012">
    <property type="entry name" value="PBP2_Bug_TTT"/>
    <property type="match status" value="1"/>
</dbReference>
<protein>
    <submittedName>
        <fullName evidence="3">Putative tricarboxylic transport membrane protein</fullName>
    </submittedName>
</protein>
<dbReference type="EMBL" id="PYGA01000002">
    <property type="protein sequence ID" value="PSL00045.1"/>
    <property type="molecule type" value="Genomic_DNA"/>
</dbReference>
<feature type="signal peptide" evidence="2">
    <location>
        <begin position="1"/>
        <end position="29"/>
    </location>
</feature>
<dbReference type="InterPro" id="IPR042100">
    <property type="entry name" value="Bug_dom1"/>
</dbReference>
<evidence type="ECO:0000313" key="4">
    <source>
        <dbReference type="Proteomes" id="UP000240542"/>
    </source>
</evidence>
<keyword evidence="2" id="KW-0732">Signal</keyword>
<keyword evidence="4" id="KW-1185">Reference proteome</keyword>
<dbReference type="PANTHER" id="PTHR42928:SF3">
    <property type="entry name" value="UPF0065 PROTEIN YFLP"/>
    <property type="match status" value="1"/>
</dbReference>
<organism evidence="3 4">
    <name type="scientific">Murinocardiopsis flavida</name>
    <dbReference type="NCBI Taxonomy" id="645275"/>
    <lineage>
        <taxon>Bacteria</taxon>
        <taxon>Bacillati</taxon>
        <taxon>Actinomycetota</taxon>
        <taxon>Actinomycetes</taxon>
        <taxon>Streptosporangiales</taxon>
        <taxon>Nocardiopsidaceae</taxon>
        <taxon>Murinocardiopsis</taxon>
    </lineage>
</organism>
<name>A0A2P8DS79_9ACTN</name>
<evidence type="ECO:0000313" key="3">
    <source>
        <dbReference type="EMBL" id="PSL00045.1"/>
    </source>
</evidence>
<comment type="similarity">
    <text evidence="1">Belongs to the UPF0065 (bug) family.</text>
</comment>
<dbReference type="InterPro" id="IPR005064">
    <property type="entry name" value="BUG"/>
</dbReference>
<proteinExistence type="inferred from homology"/>
<feature type="chain" id="PRO_5015166060" evidence="2">
    <location>
        <begin position="30"/>
        <end position="331"/>
    </location>
</feature>
<comment type="caution">
    <text evidence="3">The sequence shown here is derived from an EMBL/GenBank/DDBJ whole genome shotgun (WGS) entry which is preliminary data.</text>
</comment>
<dbReference type="Pfam" id="PF03401">
    <property type="entry name" value="TctC"/>
    <property type="match status" value="1"/>
</dbReference>
<dbReference type="Gene3D" id="3.40.190.150">
    <property type="entry name" value="Bordetella uptake gene, domain 1"/>
    <property type="match status" value="1"/>
</dbReference>
<dbReference type="Gene3D" id="3.40.190.10">
    <property type="entry name" value="Periplasmic binding protein-like II"/>
    <property type="match status" value="1"/>
</dbReference>
<sequence length="331" mass="34663">MAQRQFARAARIIGAAGAAVVIGAAVVNAATSDVSGDEARNNLTLIVPAAPGGGWDSVAREGQNALREGDVVGNTQVVNVPGAGGTIGLAQTIRRADDPATLMVMGTVMVGGIQVNDSTNTLEDVTPIARLADDYEVIVVPKDSPYKDMGDLVAAWEKDPGSISIGGGSLGGTEQLLAGMIAKDQGIDPAKVNYIPFPGGGEALTALLSGSVDVGMSTYNEFADQIESGNLRALGVSAEKPIDGIDAPTLAEQDIDAVLTNWRGVMAPPGISRRERAELTAIVEEMVRTPEWEDTLKRNRWDDTYQSGAEYEAFVDDEITRLNGLIDDLGL</sequence>
<dbReference type="PANTHER" id="PTHR42928">
    <property type="entry name" value="TRICARBOXYLATE-BINDING PROTEIN"/>
    <property type="match status" value="1"/>
</dbReference>
<dbReference type="RefSeq" id="WP_106581419.1">
    <property type="nucleotide sequence ID" value="NZ_PYGA01000002.1"/>
</dbReference>
<dbReference type="Proteomes" id="UP000240542">
    <property type="component" value="Unassembled WGS sequence"/>
</dbReference>